<gene>
    <name evidence="3" type="ORF">SG34_007140</name>
</gene>
<evidence type="ECO:0000313" key="3">
    <source>
        <dbReference type="EMBL" id="WDE06672.1"/>
    </source>
</evidence>
<accession>A0AAF0C8P6</accession>
<dbReference type="RefSeq" id="WP_044842851.1">
    <property type="nucleotide sequence ID" value="NZ_CP059733.1"/>
</dbReference>
<proteinExistence type="predicted"/>
<feature type="chain" id="PRO_5042254245" evidence="2">
    <location>
        <begin position="30"/>
        <end position="63"/>
    </location>
</feature>
<evidence type="ECO:0000256" key="1">
    <source>
        <dbReference type="SAM" id="MobiDB-lite"/>
    </source>
</evidence>
<dbReference type="Proteomes" id="UP000032352">
    <property type="component" value="Chromosome"/>
</dbReference>
<dbReference type="AlphaFoldDB" id="A0AAF0C8P6"/>
<dbReference type="EMBL" id="CP059733">
    <property type="protein sequence ID" value="WDE06672.1"/>
    <property type="molecule type" value="Genomic_DNA"/>
</dbReference>
<protein>
    <submittedName>
        <fullName evidence="3">Uncharacterized protein</fullName>
    </submittedName>
</protein>
<reference evidence="3 4" key="2">
    <citation type="journal article" date="2022" name="Mar. Drugs">
        <title>Bioassay-Guided Fractionation Leads to the Detection of Cholic Acid Generated by the Rare Thalassomonas sp.</title>
        <authorList>
            <person name="Pheiffer F."/>
            <person name="Schneider Y.K."/>
            <person name="Hansen E.H."/>
            <person name="Andersen J.H."/>
            <person name="Isaksson J."/>
            <person name="Busche T."/>
            <person name="R C."/>
            <person name="Kalinowski J."/>
            <person name="Zyl L.V."/>
            <person name="Trindade M."/>
        </authorList>
    </citation>
    <scope>NUCLEOTIDE SEQUENCE [LARGE SCALE GENOMIC DNA]</scope>
    <source>
        <strain evidence="3 4">XOM25</strain>
    </source>
</reference>
<name>A0AAF0C8P6_9GAMM</name>
<organism evidence="3 4">
    <name type="scientific">Thalassomonas viridans</name>
    <dbReference type="NCBI Taxonomy" id="137584"/>
    <lineage>
        <taxon>Bacteria</taxon>
        <taxon>Pseudomonadati</taxon>
        <taxon>Pseudomonadota</taxon>
        <taxon>Gammaproteobacteria</taxon>
        <taxon>Alteromonadales</taxon>
        <taxon>Colwelliaceae</taxon>
        <taxon>Thalassomonas</taxon>
    </lineage>
</organism>
<dbReference type="KEGG" id="tvd:SG34_007140"/>
<keyword evidence="4" id="KW-1185">Reference proteome</keyword>
<feature type="signal peptide" evidence="2">
    <location>
        <begin position="1"/>
        <end position="29"/>
    </location>
</feature>
<keyword evidence="2" id="KW-0732">Signal</keyword>
<sequence length="63" mass="6648">MERIIIALIAALACVLVLTGFTASSDSNAQQSEEETVIVGNSGKGWDPIKPTTDPTILDKIFG</sequence>
<evidence type="ECO:0000256" key="2">
    <source>
        <dbReference type="SAM" id="SignalP"/>
    </source>
</evidence>
<feature type="region of interest" description="Disordered" evidence="1">
    <location>
        <begin position="25"/>
        <end position="52"/>
    </location>
</feature>
<evidence type="ECO:0000313" key="4">
    <source>
        <dbReference type="Proteomes" id="UP000032352"/>
    </source>
</evidence>
<reference evidence="3 4" key="1">
    <citation type="journal article" date="2015" name="Genome Announc.">
        <title>Draft Genome Sequences of Marine Isolates of Thalassomonas viridans and Thalassomonas actiniarum.</title>
        <authorList>
            <person name="Olonade I."/>
            <person name="van Zyl L.J."/>
            <person name="Trindade M."/>
        </authorList>
    </citation>
    <scope>NUCLEOTIDE SEQUENCE [LARGE SCALE GENOMIC DNA]</scope>
    <source>
        <strain evidence="3 4">XOM25</strain>
    </source>
</reference>